<dbReference type="AlphaFoldDB" id="A0AAV5M6X0"/>
<proteinExistence type="predicted"/>
<reference evidence="1 2" key="1">
    <citation type="journal article" date="2021" name="Commun. Biol.">
        <title>The genome of Shorea leprosula (Dipterocarpaceae) highlights the ecological relevance of drought in aseasonal tropical rainforests.</title>
        <authorList>
            <person name="Ng K.K.S."/>
            <person name="Kobayashi M.J."/>
            <person name="Fawcett J.A."/>
            <person name="Hatakeyama M."/>
            <person name="Paape T."/>
            <person name="Ng C.H."/>
            <person name="Ang C.C."/>
            <person name="Tnah L.H."/>
            <person name="Lee C.T."/>
            <person name="Nishiyama T."/>
            <person name="Sese J."/>
            <person name="O'Brien M.J."/>
            <person name="Copetti D."/>
            <person name="Mohd Noor M.I."/>
            <person name="Ong R.C."/>
            <person name="Putra M."/>
            <person name="Sireger I.Z."/>
            <person name="Indrioko S."/>
            <person name="Kosugi Y."/>
            <person name="Izuno A."/>
            <person name="Isagi Y."/>
            <person name="Lee S.L."/>
            <person name="Shimizu K.K."/>
        </authorList>
    </citation>
    <scope>NUCLEOTIDE SEQUENCE [LARGE SCALE GENOMIC DNA]</scope>
    <source>
        <strain evidence="1">214</strain>
    </source>
</reference>
<protein>
    <submittedName>
        <fullName evidence="1">Uncharacterized protein</fullName>
    </submittedName>
</protein>
<accession>A0AAV5M6X0</accession>
<organism evidence="1 2">
    <name type="scientific">Rubroshorea leprosula</name>
    <dbReference type="NCBI Taxonomy" id="152421"/>
    <lineage>
        <taxon>Eukaryota</taxon>
        <taxon>Viridiplantae</taxon>
        <taxon>Streptophyta</taxon>
        <taxon>Embryophyta</taxon>
        <taxon>Tracheophyta</taxon>
        <taxon>Spermatophyta</taxon>
        <taxon>Magnoliopsida</taxon>
        <taxon>eudicotyledons</taxon>
        <taxon>Gunneridae</taxon>
        <taxon>Pentapetalae</taxon>
        <taxon>rosids</taxon>
        <taxon>malvids</taxon>
        <taxon>Malvales</taxon>
        <taxon>Dipterocarpaceae</taxon>
        <taxon>Rubroshorea</taxon>
    </lineage>
</organism>
<dbReference type="Proteomes" id="UP001054252">
    <property type="component" value="Unassembled WGS sequence"/>
</dbReference>
<evidence type="ECO:0000313" key="1">
    <source>
        <dbReference type="EMBL" id="GKV44621.1"/>
    </source>
</evidence>
<comment type="caution">
    <text evidence="1">The sequence shown here is derived from an EMBL/GenBank/DDBJ whole genome shotgun (WGS) entry which is preliminary data.</text>
</comment>
<sequence length="36" mass="4121">MLFSGIIIGLQAKGNFMKKWEKKKERIQLKKSKVGG</sequence>
<name>A0AAV5M6X0_9ROSI</name>
<evidence type="ECO:0000313" key="2">
    <source>
        <dbReference type="Proteomes" id="UP001054252"/>
    </source>
</evidence>
<gene>
    <name evidence="1" type="ORF">SLEP1_g51783</name>
</gene>
<keyword evidence="2" id="KW-1185">Reference proteome</keyword>
<dbReference type="EMBL" id="BPVZ01000184">
    <property type="protein sequence ID" value="GKV44621.1"/>
    <property type="molecule type" value="Genomic_DNA"/>
</dbReference>